<sequence length="506" mass="52940">MSSSPSAPESGPPAVTRAQFRSAISAALTAMMLGALDQTIVSVSVPTIAKQLGGFEWMAWVISAYLIASTATTPIYGKFSDLFGRRAVMLTAIGIFTAASVACALAQTMPQLVLARVVQGIGGGGLIAMAQSMIADVVPMRERGRFQVYVSSVWAGASVAGPVVGGMLTQYLSWPWIFWINLPVAALAITMVRRSAVGSARKLRKIRIDWLGIAVLLAGLIALLIPITRIGQGVPVHESANLAGLGFAVVALTYFARHELRVDEPIIPLSMLGEPIVVLGCTVLFVCFFIFVSMSVLVPLRMQLVTGAGPGDAALAMLPYTLSNPVSGFVCGRWIYHYGRVRPLQRLGAALMVASMAALALISPSHGLATGIVLTVLGVGLGCQLPTTLMMLQNSVSHSMLGTVTAVSAFFRLLGGAVGIAMLSAIVLALLRDVLPADAAAHGLEGLGGLLGQAGQAGISPDSVDRAFRYMLLGCAVLSLLNVFCVNRLPDVQLGARPRHAAIEAE</sequence>
<dbReference type="EMBL" id="BAABFO010000027">
    <property type="protein sequence ID" value="GAA4341037.1"/>
    <property type="molecule type" value="Genomic_DNA"/>
</dbReference>
<dbReference type="PANTHER" id="PTHR23501">
    <property type="entry name" value="MAJOR FACILITATOR SUPERFAMILY"/>
    <property type="match status" value="1"/>
</dbReference>
<reference evidence="8" key="1">
    <citation type="journal article" date="2019" name="Int. J. Syst. Evol. Microbiol.">
        <title>The Global Catalogue of Microorganisms (GCM) 10K type strain sequencing project: providing services to taxonomists for standard genome sequencing and annotation.</title>
        <authorList>
            <consortium name="The Broad Institute Genomics Platform"/>
            <consortium name="The Broad Institute Genome Sequencing Center for Infectious Disease"/>
            <person name="Wu L."/>
            <person name="Ma J."/>
        </authorList>
    </citation>
    <scope>NUCLEOTIDE SEQUENCE [LARGE SCALE GENOMIC DNA]</scope>
    <source>
        <strain evidence="8">JCM 17666</strain>
    </source>
</reference>
<dbReference type="PROSITE" id="PS50850">
    <property type="entry name" value="MFS"/>
    <property type="match status" value="1"/>
</dbReference>
<keyword evidence="2 5" id="KW-0812">Transmembrane</keyword>
<comment type="subcellular location">
    <subcellularLocation>
        <location evidence="1">Membrane</location>
        <topology evidence="1">Multi-pass membrane protein</topology>
    </subcellularLocation>
</comment>
<dbReference type="InterPro" id="IPR036259">
    <property type="entry name" value="MFS_trans_sf"/>
</dbReference>
<dbReference type="SUPFAM" id="SSF103473">
    <property type="entry name" value="MFS general substrate transporter"/>
    <property type="match status" value="1"/>
</dbReference>
<dbReference type="RefSeq" id="WP_345251800.1">
    <property type="nucleotide sequence ID" value="NZ_BAABFO010000027.1"/>
</dbReference>
<evidence type="ECO:0000256" key="5">
    <source>
        <dbReference type="SAM" id="Phobius"/>
    </source>
</evidence>
<dbReference type="Proteomes" id="UP001501671">
    <property type="component" value="Unassembled WGS sequence"/>
</dbReference>
<evidence type="ECO:0000256" key="2">
    <source>
        <dbReference type="ARBA" id="ARBA00022692"/>
    </source>
</evidence>
<feature type="transmembrane region" description="Helical" evidence="5">
    <location>
        <begin position="239"/>
        <end position="256"/>
    </location>
</feature>
<feature type="domain" description="Major facilitator superfamily (MFS) profile" evidence="6">
    <location>
        <begin position="23"/>
        <end position="490"/>
    </location>
</feature>
<organism evidence="7 8">
    <name type="scientific">Pigmentiphaga soli</name>
    <dbReference type="NCBI Taxonomy" id="1007095"/>
    <lineage>
        <taxon>Bacteria</taxon>
        <taxon>Pseudomonadati</taxon>
        <taxon>Pseudomonadota</taxon>
        <taxon>Betaproteobacteria</taxon>
        <taxon>Burkholderiales</taxon>
        <taxon>Alcaligenaceae</taxon>
        <taxon>Pigmentiphaga</taxon>
    </lineage>
</organism>
<gene>
    <name evidence="7" type="ORF">GCM10023144_41290</name>
</gene>
<dbReference type="InterPro" id="IPR011701">
    <property type="entry name" value="MFS"/>
</dbReference>
<evidence type="ECO:0000259" key="6">
    <source>
        <dbReference type="PROSITE" id="PS50850"/>
    </source>
</evidence>
<feature type="transmembrane region" description="Helical" evidence="5">
    <location>
        <begin position="276"/>
        <end position="297"/>
    </location>
</feature>
<dbReference type="InterPro" id="IPR020846">
    <property type="entry name" value="MFS_dom"/>
</dbReference>
<feature type="transmembrane region" description="Helical" evidence="5">
    <location>
        <begin position="176"/>
        <end position="196"/>
    </location>
</feature>
<evidence type="ECO:0000256" key="4">
    <source>
        <dbReference type="ARBA" id="ARBA00023136"/>
    </source>
</evidence>
<dbReference type="PANTHER" id="PTHR23501:SF197">
    <property type="entry name" value="COMD"/>
    <property type="match status" value="1"/>
</dbReference>
<feature type="transmembrane region" description="Helical" evidence="5">
    <location>
        <begin position="146"/>
        <end position="164"/>
    </location>
</feature>
<keyword evidence="8" id="KW-1185">Reference proteome</keyword>
<dbReference type="CDD" id="cd17502">
    <property type="entry name" value="MFS_Azr1_MDR_like"/>
    <property type="match status" value="1"/>
</dbReference>
<feature type="transmembrane region" description="Helical" evidence="5">
    <location>
        <begin position="317"/>
        <end position="336"/>
    </location>
</feature>
<feature type="transmembrane region" description="Helical" evidence="5">
    <location>
        <begin position="368"/>
        <end position="392"/>
    </location>
</feature>
<feature type="transmembrane region" description="Helical" evidence="5">
    <location>
        <begin position="88"/>
        <end position="107"/>
    </location>
</feature>
<dbReference type="Gene3D" id="1.20.1720.10">
    <property type="entry name" value="Multidrug resistance protein D"/>
    <property type="match status" value="1"/>
</dbReference>
<feature type="transmembrane region" description="Helical" evidence="5">
    <location>
        <begin position="470"/>
        <end position="489"/>
    </location>
</feature>
<feature type="transmembrane region" description="Helical" evidence="5">
    <location>
        <begin position="57"/>
        <end position="76"/>
    </location>
</feature>
<evidence type="ECO:0000256" key="3">
    <source>
        <dbReference type="ARBA" id="ARBA00022989"/>
    </source>
</evidence>
<evidence type="ECO:0000313" key="8">
    <source>
        <dbReference type="Proteomes" id="UP001501671"/>
    </source>
</evidence>
<protein>
    <submittedName>
        <fullName evidence="7">MDR family MFS transporter</fullName>
    </submittedName>
</protein>
<feature type="transmembrane region" description="Helical" evidence="5">
    <location>
        <begin position="343"/>
        <end position="362"/>
    </location>
</feature>
<comment type="caution">
    <text evidence="7">The sequence shown here is derived from an EMBL/GenBank/DDBJ whole genome shotgun (WGS) entry which is preliminary data.</text>
</comment>
<feature type="transmembrane region" description="Helical" evidence="5">
    <location>
        <begin position="404"/>
        <end position="431"/>
    </location>
</feature>
<feature type="transmembrane region" description="Helical" evidence="5">
    <location>
        <begin position="113"/>
        <end position="134"/>
    </location>
</feature>
<evidence type="ECO:0000256" key="1">
    <source>
        <dbReference type="ARBA" id="ARBA00004141"/>
    </source>
</evidence>
<keyword evidence="4 5" id="KW-0472">Membrane</keyword>
<proteinExistence type="predicted"/>
<dbReference type="Pfam" id="PF07690">
    <property type="entry name" value="MFS_1"/>
    <property type="match status" value="1"/>
</dbReference>
<name>A0ABP8HLZ8_9BURK</name>
<keyword evidence="3 5" id="KW-1133">Transmembrane helix</keyword>
<dbReference type="PRINTS" id="PR01036">
    <property type="entry name" value="TCRTETB"/>
</dbReference>
<accession>A0ABP8HLZ8</accession>
<evidence type="ECO:0000313" key="7">
    <source>
        <dbReference type="EMBL" id="GAA4341037.1"/>
    </source>
</evidence>
<feature type="transmembrane region" description="Helical" evidence="5">
    <location>
        <begin position="208"/>
        <end position="227"/>
    </location>
</feature>
<dbReference type="Gene3D" id="1.20.1250.20">
    <property type="entry name" value="MFS general substrate transporter like domains"/>
    <property type="match status" value="1"/>
</dbReference>